<protein>
    <submittedName>
        <fullName evidence="2">DUF2937 family protein</fullName>
    </submittedName>
</protein>
<keyword evidence="1" id="KW-1133">Transmembrane helix</keyword>
<feature type="transmembrane region" description="Helical" evidence="1">
    <location>
        <begin position="132"/>
        <end position="157"/>
    </location>
</feature>
<proteinExistence type="predicted"/>
<keyword evidence="3" id="KW-1185">Reference proteome</keyword>
<name>A0ABZ2HIX2_9RHOB</name>
<accession>A0ABZ2HIX2</accession>
<gene>
    <name evidence="2" type="ORF">RZ517_07465</name>
</gene>
<reference evidence="2 3" key="1">
    <citation type="submission" date="2023-10" db="EMBL/GenBank/DDBJ databases">
        <title>Roseovarius strain S88 nov., isolated from a marine algae.</title>
        <authorList>
            <person name="Lee M.W."/>
            <person name="Lee J.K."/>
            <person name="Kim J.M."/>
            <person name="Choi D.G."/>
            <person name="Baek J.H."/>
            <person name="Bayburt H."/>
            <person name="Jung J.J."/>
            <person name="Han D.M."/>
            <person name="Jeon C.O."/>
        </authorList>
    </citation>
    <scope>NUCLEOTIDE SEQUENCE [LARGE SCALE GENOMIC DNA]</scope>
    <source>
        <strain evidence="2 3">S88</strain>
    </source>
</reference>
<dbReference type="Pfam" id="PF11157">
    <property type="entry name" value="DUF2937"/>
    <property type="match status" value="1"/>
</dbReference>
<keyword evidence="1" id="KW-0472">Membrane</keyword>
<organism evidence="2 3">
    <name type="scientific">Roseovarius phycicola</name>
    <dbReference type="NCBI Taxonomy" id="3080976"/>
    <lineage>
        <taxon>Bacteria</taxon>
        <taxon>Pseudomonadati</taxon>
        <taxon>Pseudomonadota</taxon>
        <taxon>Alphaproteobacteria</taxon>
        <taxon>Rhodobacterales</taxon>
        <taxon>Roseobacteraceae</taxon>
        <taxon>Roseovarius</taxon>
    </lineage>
</organism>
<sequence>MRALALAGGIAACAGFSQFPEYSQQYYQRLSGAVDELAVIVADFDRDATALGLDRGAAIQQLELGSAMGEARALSMSRVFKRHDRLSEDLSQLQGRTSLERAFTPWRFTEPKLAQETLADFRPAVPLTFEGIGFAAMGLAVGYGLISIVLGFLANLFRRKDRAPQVN</sequence>
<evidence type="ECO:0000313" key="2">
    <source>
        <dbReference type="EMBL" id="WWR47996.1"/>
    </source>
</evidence>
<keyword evidence="1" id="KW-0812">Transmembrane</keyword>
<evidence type="ECO:0000313" key="3">
    <source>
        <dbReference type="Proteomes" id="UP001364156"/>
    </source>
</evidence>
<dbReference type="EMBL" id="CP146069">
    <property type="protein sequence ID" value="WWR47996.1"/>
    <property type="molecule type" value="Genomic_DNA"/>
</dbReference>
<evidence type="ECO:0000256" key="1">
    <source>
        <dbReference type="SAM" id="Phobius"/>
    </source>
</evidence>
<dbReference type="InterPro" id="IPR022584">
    <property type="entry name" value="DUF2937"/>
</dbReference>
<dbReference type="Proteomes" id="UP001364156">
    <property type="component" value="Chromosome"/>
</dbReference>